<protein>
    <submittedName>
        <fullName evidence="1">Uncharacterized protein</fullName>
    </submittedName>
</protein>
<dbReference type="Pfam" id="PF03098">
    <property type="entry name" value="An_peroxidase"/>
    <property type="match status" value="1"/>
</dbReference>
<proteinExistence type="predicted"/>
<dbReference type="AlphaFoldDB" id="A0A8J2JUQ2"/>
<dbReference type="PROSITE" id="PS50292">
    <property type="entry name" value="PEROXIDASE_3"/>
    <property type="match status" value="1"/>
</dbReference>
<comment type="caution">
    <text evidence="1">The sequence shown here is derived from an EMBL/GenBank/DDBJ whole genome shotgun (WGS) entry which is preliminary data.</text>
</comment>
<dbReference type="Proteomes" id="UP000708208">
    <property type="component" value="Unassembled WGS sequence"/>
</dbReference>
<gene>
    <name evidence="1" type="ORF">AFUS01_LOCUS15638</name>
</gene>
<evidence type="ECO:0000313" key="1">
    <source>
        <dbReference type="EMBL" id="CAG7726747.1"/>
    </source>
</evidence>
<reference evidence="1" key="1">
    <citation type="submission" date="2021-06" db="EMBL/GenBank/DDBJ databases">
        <authorList>
            <person name="Hodson N. C."/>
            <person name="Mongue J. A."/>
            <person name="Jaron S. K."/>
        </authorList>
    </citation>
    <scope>NUCLEOTIDE SEQUENCE</scope>
</reference>
<feature type="non-terminal residue" evidence="1">
    <location>
        <position position="1"/>
    </location>
</feature>
<evidence type="ECO:0000313" key="2">
    <source>
        <dbReference type="Proteomes" id="UP000708208"/>
    </source>
</evidence>
<keyword evidence="2" id="KW-1185">Reference proteome</keyword>
<accession>A0A8J2JUQ2</accession>
<organism evidence="1 2">
    <name type="scientific">Allacma fusca</name>
    <dbReference type="NCBI Taxonomy" id="39272"/>
    <lineage>
        <taxon>Eukaryota</taxon>
        <taxon>Metazoa</taxon>
        <taxon>Ecdysozoa</taxon>
        <taxon>Arthropoda</taxon>
        <taxon>Hexapoda</taxon>
        <taxon>Collembola</taxon>
        <taxon>Symphypleona</taxon>
        <taxon>Sminthuridae</taxon>
        <taxon>Allacma</taxon>
    </lineage>
</organism>
<feature type="non-terminal residue" evidence="1">
    <location>
        <position position="35"/>
    </location>
</feature>
<dbReference type="EMBL" id="CAJVCH010139511">
    <property type="protein sequence ID" value="CAG7726747.1"/>
    <property type="molecule type" value="Genomic_DNA"/>
</dbReference>
<sequence length="35" mass="3891">DWISSDVISKLKGYYRHVDDVDLFVGGILESPLPG</sequence>
<dbReference type="OrthoDB" id="6754651at2759"/>
<dbReference type="InterPro" id="IPR019791">
    <property type="entry name" value="Haem_peroxidase_animal"/>
</dbReference>
<name>A0A8J2JUQ2_9HEXA</name>